<evidence type="ECO:0000313" key="4">
    <source>
        <dbReference type="WBParaSite" id="PEQ_0000384401-mRNA-1"/>
    </source>
</evidence>
<evidence type="ECO:0000256" key="1">
    <source>
        <dbReference type="ARBA" id="ARBA00022837"/>
    </source>
</evidence>
<name>A0A914RPI6_PAREQ</name>
<dbReference type="SUPFAM" id="SSF47473">
    <property type="entry name" value="EF-hand"/>
    <property type="match status" value="1"/>
</dbReference>
<keyword evidence="1" id="KW-0106">Calcium</keyword>
<dbReference type="PROSITE" id="PS50222">
    <property type="entry name" value="EF_HAND_2"/>
    <property type="match status" value="1"/>
</dbReference>
<evidence type="ECO:0000259" key="2">
    <source>
        <dbReference type="PROSITE" id="PS50222"/>
    </source>
</evidence>
<dbReference type="InterPro" id="IPR002048">
    <property type="entry name" value="EF_hand_dom"/>
</dbReference>
<accession>A0A914RPI6</accession>
<sequence>MLIGHGYEKMEYSGHLCAFIKTVHLFRVTLMNIFDMFDFDENGTLNRAEFDVFNVVGSDEHVSDQVSSLTFLLMTSCDSKKQFFKVQLVLHKYRKHQVHETSRF</sequence>
<dbReference type="AlphaFoldDB" id="A0A914RPI6"/>
<dbReference type="InterPro" id="IPR011992">
    <property type="entry name" value="EF-hand-dom_pair"/>
</dbReference>
<dbReference type="GO" id="GO:0005509">
    <property type="term" value="F:calcium ion binding"/>
    <property type="evidence" value="ECO:0007669"/>
    <property type="project" value="InterPro"/>
</dbReference>
<organism evidence="3 4">
    <name type="scientific">Parascaris equorum</name>
    <name type="common">Equine roundworm</name>
    <dbReference type="NCBI Taxonomy" id="6256"/>
    <lineage>
        <taxon>Eukaryota</taxon>
        <taxon>Metazoa</taxon>
        <taxon>Ecdysozoa</taxon>
        <taxon>Nematoda</taxon>
        <taxon>Chromadorea</taxon>
        <taxon>Rhabditida</taxon>
        <taxon>Spirurina</taxon>
        <taxon>Ascaridomorpha</taxon>
        <taxon>Ascaridoidea</taxon>
        <taxon>Ascarididae</taxon>
        <taxon>Parascaris</taxon>
    </lineage>
</organism>
<dbReference type="Proteomes" id="UP000887564">
    <property type="component" value="Unplaced"/>
</dbReference>
<dbReference type="WBParaSite" id="PEQ_0000384401-mRNA-1">
    <property type="protein sequence ID" value="PEQ_0000384401-mRNA-1"/>
    <property type="gene ID" value="PEQ_0000384401"/>
</dbReference>
<feature type="domain" description="EF-hand" evidence="2">
    <location>
        <begin position="25"/>
        <end position="60"/>
    </location>
</feature>
<reference evidence="4" key="1">
    <citation type="submission" date="2022-11" db="UniProtKB">
        <authorList>
            <consortium name="WormBaseParasite"/>
        </authorList>
    </citation>
    <scope>IDENTIFICATION</scope>
</reference>
<dbReference type="PROSITE" id="PS00018">
    <property type="entry name" value="EF_HAND_1"/>
    <property type="match status" value="1"/>
</dbReference>
<proteinExistence type="predicted"/>
<dbReference type="Gene3D" id="1.10.238.10">
    <property type="entry name" value="EF-hand"/>
    <property type="match status" value="1"/>
</dbReference>
<evidence type="ECO:0000313" key="3">
    <source>
        <dbReference type="Proteomes" id="UP000887564"/>
    </source>
</evidence>
<dbReference type="InterPro" id="IPR018247">
    <property type="entry name" value="EF_Hand_1_Ca_BS"/>
</dbReference>
<keyword evidence="3" id="KW-1185">Reference proteome</keyword>
<protein>
    <submittedName>
        <fullName evidence="4">EF-hand domain-containing protein</fullName>
    </submittedName>
</protein>